<evidence type="ECO:0000313" key="2">
    <source>
        <dbReference type="Proteomes" id="UP000236990"/>
    </source>
</evidence>
<name>A0A2S3U367_LACPN</name>
<sequence length="190" mass="22666">MVTEKLAIILGLEKTNLTKSTCFKACGIARSTFIRCQNFYMQDGLEGLKEQHNWIRYISEIKRQAISAYLNDESSLWDIQIRFGLRSTRRLEDRISELLVHIMSRKITFEERIRIVEYITVSEHAYSRAAKHYNVSYQQIRFWMLKTTTNGYIALKDRLGWTKPIEKMTEVERLRLKKRQLKIQIKEQEV</sequence>
<dbReference type="SUPFAM" id="SSF48295">
    <property type="entry name" value="TrpR-like"/>
    <property type="match status" value="1"/>
</dbReference>
<dbReference type="AlphaFoldDB" id="A0A2S3U367"/>
<reference evidence="1 2" key="1">
    <citation type="submission" date="2017-06" db="EMBL/GenBank/DDBJ databases">
        <title>Genome sequence of Lactobacillus plantarum subsp. plantarum strain SRCM101258.</title>
        <authorList>
            <person name="Cho S.H."/>
        </authorList>
    </citation>
    <scope>NUCLEOTIDE SEQUENCE [LARGE SCALE GENOMIC DNA]</scope>
    <source>
        <strain evidence="1 2">SRCM101258</strain>
    </source>
</reference>
<gene>
    <name evidence="1" type="ORF">S101258_02455</name>
</gene>
<organism evidence="1 2">
    <name type="scientific">Lactiplantibacillus plantarum subsp. plantarum</name>
    <dbReference type="NCBI Taxonomy" id="337330"/>
    <lineage>
        <taxon>Bacteria</taxon>
        <taxon>Bacillati</taxon>
        <taxon>Bacillota</taxon>
        <taxon>Bacilli</taxon>
        <taxon>Lactobacillales</taxon>
        <taxon>Lactobacillaceae</taxon>
        <taxon>Lactiplantibacillus</taxon>
    </lineage>
</organism>
<evidence type="ECO:0008006" key="3">
    <source>
        <dbReference type="Google" id="ProtNLM"/>
    </source>
</evidence>
<dbReference type="RefSeq" id="WP_003645636.1">
    <property type="nucleotide sequence ID" value="NZ_CP053912.1"/>
</dbReference>
<accession>A0A2S3U367</accession>
<protein>
    <recommendedName>
        <fullName evidence="3">Transposase</fullName>
    </recommendedName>
</protein>
<dbReference type="InterPro" id="IPR010921">
    <property type="entry name" value="Trp_repressor/repl_initiator"/>
</dbReference>
<dbReference type="EMBL" id="NKCZ01000118">
    <property type="protein sequence ID" value="POD82508.1"/>
    <property type="molecule type" value="Genomic_DNA"/>
</dbReference>
<comment type="caution">
    <text evidence="1">The sequence shown here is derived from an EMBL/GenBank/DDBJ whole genome shotgun (WGS) entry which is preliminary data.</text>
</comment>
<dbReference type="Proteomes" id="UP000236990">
    <property type="component" value="Unassembled WGS sequence"/>
</dbReference>
<proteinExistence type="predicted"/>
<dbReference type="GO" id="GO:0043565">
    <property type="term" value="F:sequence-specific DNA binding"/>
    <property type="evidence" value="ECO:0007669"/>
    <property type="project" value="InterPro"/>
</dbReference>
<evidence type="ECO:0000313" key="1">
    <source>
        <dbReference type="EMBL" id="POD82508.1"/>
    </source>
</evidence>